<gene>
    <name evidence="2" type="ORF">H1P_1260003</name>
</gene>
<keyword evidence="1" id="KW-0812">Transmembrane</keyword>
<dbReference type="PANTHER" id="PTHR35531:SF1">
    <property type="entry name" value="INNER MEMBRANE PROTEIN YBCI-RELATED"/>
    <property type="match status" value="1"/>
</dbReference>
<dbReference type="RefSeq" id="WP_144869737.1">
    <property type="nucleotide sequence ID" value="NZ_LR213879.1"/>
</dbReference>
<keyword evidence="1" id="KW-0472">Membrane</keyword>
<keyword evidence="3" id="KW-1185">Reference proteome</keyword>
<dbReference type="OrthoDB" id="9794683at2"/>
<dbReference type="Proteomes" id="UP000320055">
    <property type="component" value="Unassembled WGS sequence"/>
</dbReference>
<protein>
    <recommendedName>
        <fullName evidence="4">Membrane-bound metal-dependent hydrolase</fullName>
    </recommendedName>
</protein>
<feature type="transmembrane region" description="Helical" evidence="1">
    <location>
        <begin position="62"/>
        <end position="85"/>
    </location>
</feature>
<feature type="transmembrane region" description="Helical" evidence="1">
    <location>
        <begin position="149"/>
        <end position="169"/>
    </location>
</feature>
<dbReference type="InterPro" id="IPR007404">
    <property type="entry name" value="YdjM-like"/>
</dbReference>
<dbReference type="EMBL" id="CAACVJ010000031">
    <property type="protein sequence ID" value="VEP11912.1"/>
    <property type="molecule type" value="Genomic_DNA"/>
</dbReference>
<organism evidence="2 3">
    <name type="scientific">Hyella patelloides LEGE 07179</name>
    <dbReference type="NCBI Taxonomy" id="945734"/>
    <lineage>
        <taxon>Bacteria</taxon>
        <taxon>Bacillati</taxon>
        <taxon>Cyanobacteriota</taxon>
        <taxon>Cyanophyceae</taxon>
        <taxon>Pleurocapsales</taxon>
        <taxon>Hyellaceae</taxon>
        <taxon>Hyella</taxon>
    </lineage>
</organism>
<feature type="transmembrane region" description="Helical" evidence="1">
    <location>
        <begin position="31"/>
        <end position="50"/>
    </location>
</feature>
<dbReference type="Pfam" id="PF04307">
    <property type="entry name" value="YdjM"/>
    <property type="match status" value="1"/>
</dbReference>
<evidence type="ECO:0000313" key="3">
    <source>
        <dbReference type="Proteomes" id="UP000320055"/>
    </source>
</evidence>
<dbReference type="AlphaFoldDB" id="A0A563VKG9"/>
<evidence type="ECO:0000256" key="1">
    <source>
        <dbReference type="SAM" id="Phobius"/>
    </source>
</evidence>
<proteinExistence type="predicted"/>
<name>A0A563VKG9_9CYAN</name>
<dbReference type="PANTHER" id="PTHR35531">
    <property type="entry name" value="INNER MEMBRANE PROTEIN YBCI-RELATED"/>
    <property type="match status" value="1"/>
</dbReference>
<reference evidence="2 3" key="1">
    <citation type="submission" date="2019-01" db="EMBL/GenBank/DDBJ databases">
        <authorList>
            <person name="Brito A."/>
        </authorList>
    </citation>
    <scope>NUCLEOTIDE SEQUENCE [LARGE SCALE GENOMIC DNA]</scope>
    <source>
        <strain evidence="2">1</strain>
    </source>
</reference>
<sequence>MPSPIAHSVSGYLLAKFLPLKKIKFPYSHTWYWLTFYPVLIAILADFDFIPQIITGKNFHRGLTHSLMFALLISLILALPFSYLWKYSYRAIFWSNFLLYCSHLLLDFFTAGGKGMELLWPFTDVFLKSPIAIFPAINHSEGLWELSHLKAIAFESFYSILLFWLVSLVKNRLNSQKSKNVFLKSISNH</sequence>
<evidence type="ECO:0000313" key="2">
    <source>
        <dbReference type="EMBL" id="VEP11912.1"/>
    </source>
</evidence>
<keyword evidence="1" id="KW-1133">Transmembrane helix</keyword>
<evidence type="ECO:0008006" key="4">
    <source>
        <dbReference type="Google" id="ProtNLM"/>
    </source>
</evidence>
<feature type="transmembrane region" description="Helical" evidence="1">
    <location>
        <begin position="91"/>
        <end position="111"/>
    </location>
</feature>
<accession>A0A563VKG9</accession>